<dbReference type="Proteomes" id="UP000828941">
    <property type="component" value="Chromosome 2"/>
</dbReference>
<organism evidence="1 2">
    <name type="scientific">Bauhinia variegata</name>
    <name type="common">Purple orchid tree</name>
    <name type="synonym">Phanera variegata</name>
    <dbReference type="NCBI Taxonomy" id="167791"/>
    <lineage>
        <taxon>Eukaryota</taxon>
        <taxon>Viridiplantae</taxon>
        <taxon>Streptophyta</taxon>
        <taxon>Embryophyta</taxon>
        <taxon>Tracheophyta</taxon>
        <taxon>Spermatophyta</taxon>
        <taxon>Magnoliopsida</taxon>
        <taxon>eudicotyledons</taxon>
        <taxon>Gunneridae</taxon>
        <taxon>Pentapetalae</taxon>
        <taxon>rosids</taxon>
        <taxon>fabids</taxon>
        <taxon>Fabales</taxon>
        <taxon>Fabaceae</taxon>
        <taxon>Cercidoideae</taxon>
        <taxon>Cercideae</taxon>
        <taxon>Bauhiniinae</taxon>
        <taxon>Bauhinia</taxon>
    </lineage>
</organism>
<proteinExistence type="predicted"/>
<protein>
    <submittedName>
        <fullName evidence="1">Uncharacterized protein</fullName>
    </submittedName>
</protein>
<accession>A0ACB9PZQ6</accession>
<reference evidence="1 2" key="1">
    <citation type="journal article" date="2022" name="DNA Res.">
        <title>Chromosomal-level genome assembly of the orchid tree Bauhinia variegata (Leguminosae; Cercidoideae) supports the allotetraploid origin hypothesis of Bauhinia.</title>
        <authorList>
            <person name="Zhong Y."/>
            <person name="Chen Y."/>
            <person name="Zheng D."/>
            <person name="Pang J."/>
            <person name="Liu Y."/>
            <person name="Luo S."/>
            <person name="Meng S."/>
            <person name="Qian L."/>
            <person name="Wei D."/>
            <person name="Dai S."/>
            <person name="Zhou R."/>
        </authorList>
    </citation>
    <scope>NUCLEOTIDE SEQUENCE [LARGE SCALE GENOMIC DNA]</scope>
    <source>
        <strain evidence="1">BV-YZ2020</strain>
    </source>
</reference>
<sequence length="489" mass="56665">MAHKTQTNADDHSWMLPIEVMLGSIIHREVQACSICWVPHKLRKQNEDAHKPKTVALGPLHRGTRSDLLLMEEPKWHYMRFLLHRAGNPDEERSLLLLKGEPKWHYMQFLYQRAGNRDELRRPEVRLKNCGSAILALDNVVRAIYGGNIELEPHELAKIMLLDGCFLLELLLRLRKHMTMQNPNEGDFSDDPIFKNEEKRFSVLTDLNLLENQIPFIVLKKLYSIIFPVLDLTLENDHRVADLVQNAFGYHLVQSSSAAHLLHLVHSSIVLEESESNQASQELKRCATKLRAAGITIQPANSTSRSEFVDIFDFNIKLIGRVLVIPPLHIREKTEVYWRNFIAWEQSRIGIGCKFTSYALFFKGLVCCEHDIKLLEKNKLIINEAKKSREDLLKLFHTITEGVDHMDSSYSELCMSLNKYSSANPLKKWPIITWHHWNRILAINMFYWENWYHILVRDHIPTVWKLIGVLAAGALLALTVVQTYYAVRS</sequence>
<evidence type="ECO:0000313" key="2">
    <source>
        <dbReference type="Proteomes" id="UP000828941"/>
    </source>
</evidence>
<keyword evidence="2" id="KW-1185">Reference proteome</keyword>
<dbReference type="EMBL" id="CM039427">
    <property type="protein sequence ID" value="KAI4353282.1"/>
    <property type="molecule type" value="Genomic_DNA"/>
</dbReference>
<name>A0ACB9PZQ6_BAUVA</name>
<evidence type="ECO:0000313" key="1">
    <source>
        <dbReference type="EMBL" id="KAI4353282.1"/>
    </source>
</evidence>
<comment type="caution">
    <text evidence="1">The sequence shown here is derived from an EMBL/GenBank/DDBJ whole genome shotgun (WGS) entry which is preliminary data.</text>
</comment>
<gene>
    <name evidence="1" type="ORF">L6164_002244</name>
</gene>